<dbReference type="EMBL" id="AYYP01000063">
    <property type="protein sequence ID" value="KRM63315.1"/>
    <property type="molecule type" value="Genomic_DNA"/>
</dbReference>
<accession>A0A0R2AJ35</accession>
<comment type="caution">
    <text evidence="1">The sequence shown here is derived from an EMBL/GenBank/DDBJ whole genome shotgun (WGS) entry which is preliminary data.</text>
</comment>
<sequence>MAKDFLHYYVQRAKIYRDEAQRAITCTTLDEYERAEIIKKTLLRSVTAELANLSTEISAYYELLEAIQTYSQKQLELVLELTYIRTACQKFIDSYA</sequence>
<gene>
    <name evidence="1" type="ORF">FC14_GL000594</name>
</gene>
<reference evidence="1 2" key="1">
    <citation type="journal article" date="2015" name="Genome Announc.">
        <title>Expanding the biotechnology potential of lactobacilli through comparative genomics of 213 strains and associated genera.</title>
        <authorList>
            <person name="Sun Z."/>
            <person name="Harris H.M."/>
            <person name="McCann A."/>
            <person name="Guo C."/>
            <person name="Argimon S."/>
            <person name="Zhang W."/>
            <person name="Yang X."/>
            <person name="Jeffery I.B."/>
            <person name="Cooney J.C."/>
            <person name="Kagawa T.F."/>
            <person name="Liu W."/>
            <person name="Song Y."/>
            <person name="Salvetti E."/>
            <person name="Wrobel A."/>
            <person name="Rasinkangas P."/>
            <person name="Parkhill J."/>
            <person name="Rea M.C."/>
            <person name="O'Sullivan O."/>
            <person name="Ritari J."/>
            <person name="Douillard F.P."/>
            <person name="Paul Ross R."/>
            <person name="Yang R."/>
            <person name="Briner A.E."/>
            <person name="Felis G.E."/>
            <person name="de Vos W.M."/>
            <person name="Barrangou R."/>
            <person name="Klaenhammer T.R."/>
            <person name="Caufield P.W."/>
            <person name="Cui Y."/>
            <person name="Zhang H."/>
            <person name="O'Toole P.W."/>
        </authorList>
    </citation>
    <scope>NUCLEOTIDE SEQUENCE [LARGE SCALE GENOMIC DNA]</scope>
    <source>
        <strain evidence="1 2">DSM 20509</strain>
    </source>
</reference>
<dbReference type="AlphaFoldDB" id="A0A0R2AJ35"/>
<evidence type="ECO:0000313" key="2">
    <source>
        <dbReference type="Proteomes" id="UP000051008"/>
    </source>
</evidence>
<organism evidence="1 2">
    <name type="scientific">Ligilactobacillus agilis DSM 20509</name>
    <dbReference type="NCBI Taxonomy" id="1423718"/>
    <lineage>
        <taxon>Bacteria</taxon>
        <taxon>Bacillati</taxon>
        <taxon>Bacillota</taxon>
        <taxon>Bacilli</taxon>
        <taxon>Lactobacillales</taxon>
        <taxon>Lactobacillaceae</taxon>
        <taxon>Ligilactobacillus</taxon>
    </lineage>
</organism>
<proteinExistence type="predicted"/>
<keyword evidence="2" id="KW-1185">Reference proteome</keyword>
<dbReference type="PATRIC" id="fig|1423718.3.peg.613"/>
<dbReference type="Proteomes" id="UP000051008">
    <property type="component" value="Unassembled WGS sequence"/>
</dbReference>
<dbReference type="OrthoDB" id="2297986at2"/>
<name>A0A0R2AJ35_9LACO</name>
<evidence type="ECO:0000313" key="1">
    <source>
        <dbReference type="EMBL" id="KRM63315.1"/>
    </source>
</evidence>
<protein>
    <submittedName>
        <fullName evidence="1">Uncharacterized protein</fullName>
    </submittedName>
</protein>
<dbReference type="RefSeq" id="WP_056977290.1">
    <property type="nucleotide sequence ID" value="NZ_AYYP01000063.1"/>
</dbReference>